<dbReference type="Proteomes" id="UP001399917">
    <property type="component" value="Unassembled WGS sequence"/>
</dbReference>
<evidence type="ECO:0000256" key="1">
    <source>
        <dbReference type="SAM" id="Phobius"/>
    </source>
</evidence>
<evidence type="ECO:0000313" key="3">
    <source>
        <dbReference type="Proteomes" id="UP001399917"/>
    </source>
</evidence>
<proteinExistence type="predicted"/>
<keyword evidence="1" id="KW-0472">Membrane</keyword>
<dbReference type="Pfam" id="PF07606">
    <property type="entry name" value="DUF1569"/>
    <property type="match status" value="1"/>
</dbReference>
<accession>A0ABP7JX92</accession>
<protein>
    <submittedName>
        <fullName evidence="2">DUF1569 domain-containing protein</fullName>
    </submittedName>
</protein>
<dbReference type="InterPro" id="IPR011463">
    <property type="entry name" value="DUF1569"/>
</dbReference>
<reference evidence="3" key="1">
    <citation type="journal article" date="2019" name="Int. J. Syst. Evol. Microbiol.">
        <title>The Global Catalogue of Microorganisms (GCM) 10K type strain sequencing project: providing services to taxonomists for standard genome sequencing and annotation.</title>
        <authorList>
            <consortium name="The Broad Institute Genomics Platform"/>
            <consortium name="The Broad Institute Genome Sequencing Center for Infectious Disease"/>
            <person name="Wu L."/>
            <person name="Ma J."/>
        </authorList>
    </citation>
    <scope>NUCLEOTIDE SEQUENCE [LARGE SCALE GENOMIC DNA]</scope>
    <source>
        <strain evidence="3">JCM 17190</strain>
    </source>
</reference>
<keyword evidence="3" id="KW-1185">Reference proteome</keyword>
<dbReference type="RefSeq" id="WP_344842967.1">
    <property type="nucleotide sequence ID" value="NZ_BAABDF010000003.1"/>
</dbReference>
<keyword evidence="1" id="KW-1133">Transmembrane helix</keyword>
<comment type="caution">
    <text evidence="2">The sequence shown here is derived from an EMBL/GenBank/DDBJ whole genome shotgun (WGS) entry which is preliminary data.</text>
</comment>
<name>A0ABP7JX92_9RHOB</name>
<organism evidence="2 3">
    <name type="scientific">Celeribacter arenosi</name>
    <dbReference type="NCBI Taxonomy" id="792649"/>
    <lineage>
        <taxon>Bacteria</taxon>
        <taxon>Pseudomonadati</taxon>
        <taxon>Pseudomonadota</taxon>
        <taxon>Alphaproteobacteria</taxon>
        <taxon>Rhodobacterales</taxon>
        <taxon>Roseobacteraceae</taxon>
        <taxon>Celeribacter</taxon>
    </lineage>
</organism>
<evidence type="ECO:0000313" key="2">
    <source>
        <dbReference type="EMBL" id="GAA3856851.1"/>
    </source>
</evidence>
<sequence length="172" mass="19356">MFTKYIVTGAFLGVAGGGYYWLNAPRDQSHLSLDLMLDKLDELSRKPLETSGSWDASRTFHHLAQSVEFSMTGYPQPKPAVFQKTVGKLAYKVFNARGAMSHGLDEVIPGEVVTDDGQTQEALIRLKTALMTFREYGSDMKPHFAYGRLSKDDYSIAHVLHINNHLEEFRLT</sequence>
<feature type="transmembrane region" description="Helical" evidence="1">
    <location>
        <begin position="6"/>
        <end position="22"/>
    </location>
</feature>
<dbReference type="EMBL" id="BAABDF010000003">
    <property type="protein sequence ID" value="GAA3856851.1"/>
    <property type="molecule type" value="Genomic_DNA"/>
</dbReference>
<keyword evidence="1" id="KW-0812">Transmembrane</keyword>
<gene>
    <name evidence="2" type="ORF">GCM10022404_04720</name>
</gene>